<dbReference type="SUPFAM" id="SSF50022">
    <property type="entry name" value="ISP domain"/>
    <property type="match status" value="1"/>
</dbReference>
<dbReference type="PRINTS" id="PR00090">
    <property type="entry name" value="RNGDIOXGNASE"/>
</dbReference>
<name>G3LGV2_9PSED</name>
<evidence type="ECO:0000256" key="1">
    <source>
        <dbReference type="ARBA" id="ARBA00008751"/>
    </source>
</evidence>
<keyword evidence="5" id="KW-0223">Dioxygenase</keyword>
<dbReference type="Pfam" id="PF00848">
    <property type="entry name" value="Ring_hydroxyl_A"/>
    <property type="match status" value="1"/>
</dbReference>
<evidence type="ECO:0000256" key="4">
    <source>
        <dbReference type="ARBA" id="ARBA00022797"/>
    </source>
</evidence>
<dbReference type="InterPro" id="IPR015879">
    <property type="entry name" value="Ring_hydroxy_dOase_asu_C_dom"/>
</dbReference>
<feature type="domain" description="Rieske" evidence="10">
    <location>
        <begin position="45"/>
        <end position="124"/>
    </location>
</feature>
<dbReference type="Pfam" id="PF00355">
    <property type="entry name" value="Rieske"/>
    <property type="match status" value="1"/>
</dbReference>
<evidence type="ECO:0000256" key="9">
    <source>
        <dbReference type="ARBA" id="ARBA00023027"/>
    </source>
</evidence>
<dbReference type="GO" id="GO:0051537">
    <property type="term" value="F:2 iron, 2 sulfur cluster binding"/>
    <property type="evidence" value="ECO:0007669"/>
    <property type="project" value="UniProtKB-KW"/>
</dbReference>
<evidence type="ECO:0000259" key="10">
    <source>
        <dbReference type="PROSITE" id="PS51296"/>
    </source>
</evidence>
<accession>G3LGV2</accession>
<sequence length="423" mass="48131">MKPDSKIKLIQIDEERSTFHVSRSTFVKNDIMSDEYRKVFDKCWLYLGHESELEKPGDFVTRTIAKRNILFTRDTKGQLNAFLNTCPHRGATVCRESAGNSKNFQCFYHGWVFGCDGKLKSQPGKESYGDDFNSDGSSHLRHVPRFDSYAGFCFISFDSNIQSLADYLAGAKEYLDLISKHSESGMGIVEGAQEYAIRANWKLLVENSIDGYHAATTHASYLDYLLNTNGGLTDVALEGKSYDLGNGHAVLEYSAPWGRPVAQWIPLFGEDGKREMDAIYARLVELHGKDLADRIAFKNRNMLIYPNLVINDIMAVTVRTFYPLEPGYMHVNGWALAPKNESEWARKYRLYNFLEFLGPGGFATPDDVEALEACQNGFQNHQLVEWNDISKGMGLESPAYDDELQMRVFWSRWNQQMTQEDAE</sequence>
<evidence type="ECO:0000256" key="7">
    <source>
        <dbReference type="ARBA" id="ARBA00023004"/>
    </source>
</evidence>
<dbReference type="Gene3D" id="2.102.10.10">
    <property type="entry name" value="Rieske [2Fe-2S] iron-sulphur domain"/>
    <property type="match status" value="1"/>
</dbReference>
<evidence type="ECO:0000256" key="5">
    <source>
        <dbReference type="ARBA" id="ARBA00022964"/>
    </source>
</evidence>
<proteinExistence type="inferred from homology"/>
<keyword evidence="7" id="KW-0408">Iron</keyword>
<keyword evidence="8" id="KW-0411">Iron-sulfur</keyword>
<dbReference type="CDD" id="cd08879">
    <property type="entry name" value="RHO_alpha_C_AntDO-like"/>
    <property type="match status" value="1"/>
</dbReference>
<dbReference type="InterPro" id="IPR036922">
    <property type="entry name" value="Rieske_2Fe-2S_sf"/>
</dbReference>
<dbReference type="SUPFAM" id="SSF55961">
    <property type="entry name" value="Bet v1-like"/>
    <property type="match status" value="1"/>
</dbReference>
<evidence type="ECO:0000256" key="3">
    <source>
        <dbReference type="ARBA" id="ARBA00022723"/>
    </source>
</evidence>
<reference evidence="11" key="1">
    <citation type="submission" date="2011-07" db="EMBL/GenBank/DDBJ databases">
        <title>Biodegradation of r-limonene and other terpenes by Pseudomonas sp. strain 19-rlim.</title>
        <authorList>
            <person name="Eaton R.W."/>
        </authorList>
    </citation>
    <scope>NUCLEOTIDE SEQUENCE</scope>
    <source>
        <strain evidence="11">19-rlim</strain>
    </source>
</reference>
<keyword evidence="4" id="KW-0058">Aromatic hydrocarbons catabolism</keyword>
<evidence type="ECO:0000256" key="2">
    <source>
        <dbReference type="ARBA" id="ARBA00022714"/>
    </source>
</evidence>
<keyword evidence="9" id="KW-0520">NAD</keyword>
<dbReference type="GO" id="GO:0051213">
    <property type="term" value="F:dioxygenase activity"/>
    <property type="evidence" value="ECO:0007669"/>
    <property type="project" value="UniProtKB-KW"/>
</dbReference>
<dbReference type="Gene3D" id="3.90.380.10">
    <property type="entry name" value="Naphthalene 1,2-dioxygenase Alpha Subunit, Chain A, domain 1"/>
    <property type="match status" value="1"/>
</dbReference>
<evidence type="ECO:0000256" key="8">
    <source>
        <dbReference type="ARBA" id="ARBA00023014"/>
    </source>
</evidence>
<dbReference type="PROSITE" id="PS51296">
    <property type="entry name" value="RIESKE"/>
    <property type="match status" value="1"/>
</dbReference>
<dbReference type="AlphaFoldDB" id="G3LGV2"/>
<dbReference type="InterPro" id="IPR017941">
    <property type="entry name" value="Rieske_2Fe-2S"/>
</dbReference>
<dbReference type="PANTHER" id="PTHR43756:SF1">
    <property type="entry name" value="3-PHENYLPROPIONATE_CINNAMIC ACID DIOXYGENASE SUBUNIT ALPHA"/>
    <property type="match status" value="1"/>
</dbReference>
<organism evidence="11">
    <name type="scientific">Pseudomonas sp. 19-rlim</name>
    <dbReference type="NCBI Taxonomy" id="1084570"/>
    <lineage>
        <taxon>Bacteria</taxon>
        <taxon>Pseudomonadati</taxon>
        <taxon>Pseudomonadota</taxon>
        <taxon>Gammaproteobacteria</taxon>
        <taxon>Pseudomonadales</taxon>
        <taxon>Pseudomonadaceae</taxon>
        <taxon>Pseudomonas</taxon>
    </lineage>
</organism>
<comment type="similarity">
    <text evidence="1">Belongs to the bacterial ring-hydroxylating dioxygenase alpha subunit family.</text>
</comment>
<dbReference type="PROSITE" id="PS00570">
    <property type="entry name" value="RING_HYDROXYL_ALPHA"/>
    <property type="match status" value="1"/>
</dbReference>
<keyword evidence="3" id="KW-0479">Metal-binding</keyword>
<keyword evidence="2" id="KW-0001">2Fe-2S</keyword>
<evidence type="ECO:0000256" key="6">
    <source>
        <dbReference type="ARBA" id="ARBA00023002"/>
    </source>
</evidence>
<keyword evidence="6" id="KW-0560">Oxidoreductase</keyword>
<dbReference type="InterPro" id="IPR015881">
    <property type="entry name" value="ARHD_Rieske_2Fe_2S"/>
</dbReference>
<dbReference type="PANTHER" id="PTHR43756">
    <property type="entry name" value="CHOLINE MONOOXYGENASE, CHLOROPLASTIC"/>
    <property type="match status" value="1"/>
</dbReference>
<dbReference type="EMBL" id="JN379031">
    <property type="protein sequence ID" value="AEO27345.1"/>
    <property type="molecule type" value="Genomic_DNA"/>
</dbReference>
<evidence type="ECO:0000313" key="11">
    <source>
        <dbReference type="EMBL" id="AEO27345.1"/>
    </source>
</evidence>
<protein>
    <submittedName>
        <fullName evidence="11">CmtAb</fullName>
    </submittedName>
</protein>
<dbReference type="GO" id="GO:0005506">
    <property type="term" value="F:iron ion binding"/>
    <property type="evidence" value="ECO:0007669"/>
    <property type="project" value="InterPro"/>
</dbReference>
<dbReference type="CDD" id="cd03469">
    <property type="entry name" value="Rieske_RO_Alpha_N"/>
    <property type="match status" value="1"/>
</dbReference>
<dbReference type="InterPro" id="IPR001663">
    <property type="entry name" value="Rng_hydr_dOase-A"/>
</dbReference>